<evidence type="ECO:0000256" key="6">
    <source>
        <dbReference type="ARBA" id="ARBA00023136"/>
    </source>
</evidence>
<keyword evidence="4" id="KW-0732">Signal</keyword>
<keyword evidence="2" id="KW-1003">Cell membrane</keyword>
<evidence type="ECO:0000256" key="5">
    <source>
        <dbReference type="ARBA" id="ARBA00022989"/>
    </source>
</evidence>
<evidence type="ECO:0000256" key="4">
    <source>
        <dbReference type="ARBA" id="ARBA00022729"/>
    </source>
</evidence>
<organism evidence="13 14">
    <name type="scientific">Goodea atripinnis</name>
    <dbReference type="NCBI Taxonomy" id="208336"/>
    <lineage>
        <taxon>Eukaryota</taxon>
        <taxon>Metazoa</taxon>
        <taxon>Chordata</taxon>
        <taxon>Craniata</taxon>
        <taxon>Vertebrata</taxon>
        <taxon>Euteleostomi</taxon>
        <taxon>Actinopterygii</taxon>
        <taxon>Neopterygii</taxon>
        <taxon>Teleostei</taxon>
        <taxon>Neoteleostei</taxon>
        <taxon>Acanthomorphata</taxon>
        <taxon>Ovalentaria</taxon>
        <taxon>Atherinomorphae</taxon>
        <taxon>Cyprinodontiformes</taxon>
        <taxon>Goodeidae</taxon>
        <taxon>Goodea</taxon>
    </lineage>
</organism>
<feature type="domain" description="Immunoglobulin-like beta-sandwich" evidence="12">
    <location>
        <begin position="202"/>
        <end position="243"/>
    </location>
</feature>
<comment type="subcellular location">
    <subcellularLocation>
        <location evidence="1">Cell membrane</location>
        <topology evidence="1">Single-pass type I membrane protein</topology>
    </subcellularLocation>
</comment>
<evidence type="ECO:0000256" key="7">
    <source>
        <dbReference type="ARBA" id="ARBA00023157"/>
    </source>
</evidence>
<keyword evidence="3" id="KW-0812">Transmembrane</keyword>
<protein>
    <recommendedName>
        <fullName evidence="12">Immunoglobulin-like beta-sandwich domain-containing protein</fullName>
    </recommendedName>
</protein>
<keyword evidence="9" id="KW-0325">Glycoprotein</keyword>
<dbReference type="PANTHER" id="PTHR25466">
    <property type="entry name" value="T-LYMPHOCYTE ACTIVATION ANTIGEN"/>
    <property type="match status" value="1"/>
</dbReference>
<feature type="region of interest" description="Disordered" evidence="11">
    <location>
        <begin position="184"/>
        <end position="204"/>
    </location>
</feature>
<comment type="caution">
    <text evidence="13">The sequence shown here is derived from an EMBL/GenBank/DDBJ whole genome shotgun (WGS) entry which is preliminary data.</text>
</comment>
<dbReference type="Pfam" id="PF00047">
    <property type="entry name" value="ig"/>
    <property type="match status" value="1"/>
</dbReference>
<dbReference type="Gene3D" id="2.60.40.10">
    <property type="entry name" value="Immunoglobulins"/>
    <property type="match status" value="2"/>
</dbReference>
<proteinExistence type="predicted"/>
<feature type="region of interest" description="Disordered" evidence="11">
    <location>
        <begin position="41"/>
        <end position="109"/>
    </location>
</feature>
<keyword evidence="10" id="KW-0393">Immunoglobulin domain</keyword>
<evidence type="ECO:0000256" key="8">
    <source>
        <dbReference type="ARBA" id="ARBA00023170"/>
    </source>
</evidence>
<evidence type="ECO:0000256" key="9">
    <source>
        <dbReference type="ARBA" id="ARBA00023180"/>
    </source>
</evidence>
<evidence type="ECO:0000256" key="10">
    <source>
        <dbReference type="ARBA" id="ARBA00023319"/>
    </source>
</evidence>
<keyword evidence="14" id="KW-1185">Reference proteome</keyword>
<gene>
    <name evidence="13" type="ORF">GOODEAATRI_015867</name>
</gene>
<evidence type="ECO:0000256" key="11">
    <source>
        <dbReference type="SAM" id="MobiDB-lite"/>
    </source>
</evidence>
<evidence type="ECO:0000313" key="14">
    <source>
        <dbReference type="Proteomes" id="UP001476798"/>
    </source>
</evidence>
<dbReference type="EMBL" id="JAHRIO010001194">
    <property type="protein sequence ID" value="MEQ2158776.1"/>
    <property type="molecule type" value="Genomic_DNA"/>
</dbReference>
<dbReference type="Proteomes" id="UP001476798">
    <property type="component" value="Unassembled WGS sequence"/>
</dbReference>
<evidence type="ECO:0000256" key="3">
    <source>
        <dbReference type="ARBA" id="ARBA00022692"/>
    </source>
</evidence>
<dbReference type="SUPFAM" id="SSF48726">
    <property type="entry name" value="Immunoglobulin"/>
    <property type="match status" value="1"/>
</dbReference>
<accession>A0ABV0MI49</accession>
<keyword evidence="5" id="KW-1133">Transmembrane helix</keyword>
<feature type="region of interest" description="Disordered" evidence="11">
    <location>
        <begin position="1"/>
        <end position="29"/>
    </location>
</feature>
<name>A0ABV0MI49_9TELE</name>
<keyword evidence="7" id="KW-1015">Disulfide bond</keyword>
<dbReference type="PANTHER" id="PTHR25466:SF14">
    <property type="entry name" value="BUTYROPHILIN SUBFAMILY 2 MEMBER A2-LIKE-RELATED"/>
    <property type="match status" value="1"/>
</dbReference>
<dbReference type="InterPro" id="IPR013783">
    <property type="entry name" value="Ig-like_fold"/>
</dbReference>
<keyword evidence="8" id="KW-0675">Receptor</keyword>
<sequence>MVAPRTEGPPEPGEKNGFPIGRATGASSRSTLAKAAKIIACSGHGSSPGPELTELQRELPEPSFPPILGGSPSRSRGSEKGSRWSSRDWNSELEGLTEIPSSSRSSPDSQAAAAWKAGVGSGALSRALSCSTSTSKSPLPAEMGAPAEASSSVGCGILPLAHPPASQNTVEADDPRPGIWGTDHVRPLPVEGPHTKRTPASRSQTWEMQISRGNASLLLRGVKVQDKGTYKCYTSTVHGNKQTLVNLKVDAAVSNVSISLVENRIICSSEGIYPQPELTWSTIPPSNTIMQNRTRVQQTEEQLYSISSSEVLNESRLICLLHCVFVPSDCSCQRFQQCCNHPLLCFKLFPPQLHPHLEVQPQSGHRPPGGDQLHVHSFREVEQTCEGCFSFWQPDVTGFILQSGGSLYL</sequence>
<evidence type="ECO:0000313" key="13">
    <source>
        <dbReference type="EMBL" id="MEQ2158776.1"/>
    </source>
</evidence>
<reference evidence="13 14" key="1">
    <citation type="submission" date="2021-06" db="EMBL/GenBank/DDBJ databases">
        <authorList>
            <person name="Palmer J.M."/>
        </authorList>
    </citation>
    <scope>NUCLEOTIDE SEQUENCE [LARGE SCALE GENOMIC DNA]</scope>
    <source>
        <strain evidence="13 14">GA_2019</strain>
        <tissue evidence="13">Muscle</tissue>
    </source>
</reference>
<dbReference type="InterPro" id="IPR051713">
    <property type="entry name" value="T-cell_Activation_Regulation"/>
</dbReference>
<feature type="compositionally biased region" description="Basic and acidic residues" evidence="11">
    <location>
        <begin position="76"/>
        <end position="90"/>
    </location>
</feature>
<evidence type="ECO:0000256" key="2">
    <source>
        <dbReference type="ARBA" id="ARBA00022475"/>
    </source>
</evidence>
<dbReference type="InterPro" id="IPR036179">
    <property type="entry name" value="Ig-like_dom_sf"/>
</dbReference>
<evidence type="ECO:0000259" key="12">
    <source>
        <dbReference type="Pfam" id="PF00047"/>
    </source>
</evidence>
<evidence type="ECO:0000256" key="1">
    <source>
        <dbReference type="ARBA" id="ARBA00004251"/>
    </source>
</evidence>
<keyword evidence="6" id="KW-0472">Membrane</keyword>
<dbReference type="InterPro" id="IPR013151">
    <property type="entry name" value="Immunoglobulin_dom"/>
</dbReference>